<comment type="caution">
    <text evidence="1">The sequence shown here is derived from an EMBL/GenBank/DDBJ whole genome shotgun (WGS) entry which is preliminary data.</text>
</comment>
<gene>
    <name evidence="1" type="ORF">AVEN_257992_1</name>
</gene>
<sequence>MEGRTTPQETFLTSDDCYSLRKAHGKYGINFMTLQRYCSKMKTDSDDPESTVPDVVYIRKNLCRSSQLKRRRNFKQYTDSTSKLYYGLSTNKVIQ</sequence>
<proteinExistence type="predicted"/>
<dbReference type="Proteomes" id="UP000499080">
    <property type="component" value="Unassembled WGS sequence"/>
</dbReference>
<evidence type="ECO:0000313" key="2">
    <source>
        <dbReference type="Proteomes" id="UP000499080"/>
    </source>
</evidence>
<keyword evidence="2" id="KW-1185">Reference proteome</keyword>
<organism evidence="1 2">
    <name type="scientific">Araneus ventricosus</name>
    <name type="common">Orbweaver spider</name>
    <name type="synonym">Epeira ventricosa</name>
    <dbReference type="NCBI Taxonomy" id="182803"/>
    <lineage>
        <taxon>Eukaryota</taxon>
        <taxon>Metazoa</taxon>
        <taxon>Ecdysozoa</taxon>
        <taxon>Arthropoda</taxon>
        <taxon>Chelicerata</taxon>
        <taxon>Arachnida</taxon>
        <taxon>Araneae</taxon>
        <taxon>Araneomorphae</taxon>
        <taxon>Entelegynae</taxon>
        <taxon>Araneoidea</taxon>
        <taxon>Araneidae</taxon>
        <taxon>Araneus</taxon>
    </lineage>
</organism>
<accession>A0A4Y2G421</accession>
<dbReference type="AlphaFoldDB" id="A0A4Y2G421"/>
<name>A0A4Y2G421_ARAVE</name>
<dbReference type="EMBL" id="BGPR01001178">
    <property type="protein sequence ID" value="GBM47398.1"/>
    <property type="molecule type" value="Genomic_DNA"/>
</dbReference>
<reference evidence="1 2" key="1">
    <citation type="journal article" date="2019" name="Sci. Rep.">
        <title>Orb-weaving spider Araneus ventricosus genome elucidates the spidroin gene catalogue.</title>
        <authorList>
            <person name="Kono N."/>
            <person name="Nakamura H."/>
            <person name="Ohtoshi R."/>
            <person name="Moran D.A.P."/>
            <person name="Shinohara A."/>
            <person name="Yoshida Y."/>
            <person name="Fujiwara M."/>
            <person name="Mori M."/>
            <person name="Tomita M."/>
            <person name="Arakawa K."/>
        </authorList>
    </citation>
    <scope>NUCLEOTIDE SEQUENCE [LARGE SCALE GENOMIC DNA]</scope>
</reference>
<protein>
    <submittedName>
        <fullName evidence="1">Uncharacterized protein</fullName>
    </submittedName>
</protein>
<evidence type="ECO:0000313" key="1">
    <source>
        <dbReference type="EMBL" id="GBM47398.1"/>
    </source>
</evidence>